<dbReference type="AlphaFoldDB" id="A0AA38IE85"/>
<comment type="caution">
    <text evidence="1">The sequence shown here is derived from an EMBL/GenBank/DDBJ whole genome shotgun (WGS) entry which is preliminary data.</text>
</comment>
<protein>
    <submittedName>
        <fullName evidence="1">Uncharacterized protein</fullName>
    </submittedName>
</protein>
<gene>
    <name evidence="1" type="ORF">Zmor_012809</name>
</gene>
<reference evidence="1" key="1">
    <citation type="journal article" date="2023" name="G3 (Bethesda)">
        <title>Whole genome assemblies of Zophobas morio and Tenebrio molitor.</title>
        <authorList>
            <person name="Kaur S."/>
            <person name="Stinson S.A."/>
            <person name="diCenzo G.C."/>
        </authorList>
    </citation>
    <scope>NUCLEOTIDE SEQUENCE</scope>
    <source>
        <strain evidence="1">QUZm001</strain>
    </source>
</reference>
<dbReference type="EMBL" id="JALNTZ010000004">
    <property type="protein sequence ID" value="KAJ3653566.1"/>
    <property type="molecule type" value="Genomic_DNA"/>
</dbReference>
<name>A0AA38IE85_9CUCU</name>
<accession>A0AA38IE85</accession>
<sequence>MHALSTNLWLREQRLLIFEQISSLRLELSSISILQVKTLSTSATNERACIKLTPCGKDVTASPPAMHHFTSAASANRTILLSN</sequence>
<keyword evidence="2" id="KW-1185">Reference proteome</keyword>
<dbReference type="Proteomes" id="UP001168821">
    <property type="component" value="Unassembled WGS sequence"/>
</dbReference>
<evidence type="ECO:0000313" key="2">
    <source>
        <dbReference type="Proteomes" id="UP001168821"/>
    </source>
</evidence>
<proteinExistence type="predicted"/>
<evidence type="ECO:0000313" key="1">
    <source>
        <dbReference type="EMBL" id="KAJ3653566.1"/>
    </source>
</evidence>
<organism evidence="1 2">
    <name type="scientific">Zophobas morio</name>
    <dbReference type="NCBI Taxonomy" id="2755281"/>
    <lineage>
        <taxon>Eukaryota</taxon>
        <taxon>Metazoa</taxon>
        <taxon>Ecdysozoa</taxon>
        <taxon>Arthropoda</taxon>
        <taxon>Hexapoda</taxon>
        <taxon>Insecta</taxon>
        <taxon>Pterygota</taxon>
        <taxon>Neoptera</taxon>
        <taxon>Endopterygota</taxon>
        <taxon>Coleoptera</taxon>
        <taxon>Polyphaga</taxon>
        <taxon>Cucujiformia</taxon>
        <taxon>Tenebrionidae</taxon>
        <taxon>Zophobas</taxon>
    </lineage>
</organism>